<comment type="caution">
    <text evidence="2">The sequence shown here is derived from an EMBL/GenBank/DDBJ whole genome shotgun (WGS) entry which is preliminary data.</text>
</comment>
<evidence type="ECO:0000313" key="2">
    <source>
        <dbReference type="EMBL" id="MCB5412273.1"/>
    </source>
</evidence>
<accession>A0ABS8CSW4</accession>
<proteinExistence type="predicted"/>
<gene>
    <name evidence="2" type="ORF">H0485_20085</name>
</gene>
<evidence type="ECO:0000256" key="1">
    <source>
        <dbReference type="SAM" id="MobiDB-lite"/>
    </source>
</evidence>
<name>A0ABS8CSW4_9RHOB</name>
<dbReference type="EMBL" id="JACDXX010000037">
    <property type="protein sequence ID" value="MCB5412273.1"/>
    <property type="molecule type" value="Genomic_DNA"/>
</dbReference>
<feature type="region of interest" description="Disordered" evidence="1">
    <location>
        <begin position="173"/>
        <end position="207"/>
    </location>
</feature>
<keyword evidence="3" id="KW-1185">Reference proteome</keyword>
<dbReference type="RefSeq" id="WP_226937697.1">
    <property type="nucleotide sequence ID" value="NZ_JACDXX010000037.1"/>
</dbReference>
<reference evidence="2 3" key="1">
    <citation type="submission" date="2020-07" db="EMBL/GenBank/DDBJ databases">
        <title>Pseudogemmobacter sp. nov., isolated from poultry manure in Taiwan.</title>
        <authorList>
            <person name="Lin S.-Y."/>
            <person name="Tang Y.-S."/>
            <person name="Young C.-C."/>
        </authorList>
    </citation>
    <scope>NUCLEOTIDE SEQUENCE [LARGE SCALE GENOMIC DNA]</scope>
    <source>
        <strain evidence="2 3">CC-YST710</strain>
    </source>
</reference>
<evidence type="ECO:0000313" key="3">
    <source>
        <dbReference type="Proteomes" id="UP001198571"/>
    </source>
</evidence>
<dbReference type="Proteomes" id="UP001198571">
    <property type="component" value="Unassembled WGS sequence"/>
</dbReference>
<sequence length="207" mass="22926">MRLEVAGRPTQDQFGAQVHFCQKRAKDGDLQVLAFRTILDEHAVLGCSPILRGARLILGYAAEHGGIELTQTKAFKRSLVAWALAEFDWPRERQDQPYALGRALNEHDFPPLQMLHYLLISARLARHSKGRFLITKKGADLLGKPGALFDAIVPMFVLLTAEQKSAMADQFEPQNGHARNLPSMAVPGSGTQYNTEQADGLAQKQKP</sequence>
<protein>
    <submittedName>
        <fullName evidence="2">Uncharacterized protein</fullName>
    </submittedName>
</protein>
<organism evidence="2 3">
    <name type="scientific">Pseudogemmobacter faecipullorum</name>
    <dbReference type="NCBI Taxonomy" id="2755041"/>
    <lineage>
        <taxon>Bacteria</taxon>
        <taxon>Pseudomonadati</taxon>
        <taxon>Pseudomonadota</taxon>
        <taxon>Alphaproteobacteria</taxon>
        <taxon>Rhodobacterales</taxon>
        <taxon>Paracoccaceae</taxon>
        <taxon>Pseudogemmobacter</taxon>
    </lineage>
</organism>